<evidence type="ECO:0000313" key="5">
    <source>
        <dbReference type="Proteomes" id="UP000521358"/>
    </source>
</evidence>
<feature type="compositionally biased region" description="Basic and acidic residues" evidence="1">
    <location>
        <begin position="427"/>
        <end position="449"/>
    </location>
</feature>
<protein>
    <recommendedName>
        <fullName evidence="3">DUF8208 domain-containing protein</fullName>
    </recommendedName>
</protein>
<feature type="compositionally biased region" description="Polar residues" evidence="1">
    <location>
        <begin position="536"/>
        <end position="552"/>
    </location>
</feature>
<feature type="domain" description="DUF8208" evidence="3">
    <location>
        <begin position="20"/>
        <end position="370"/>
    </location>
</feature>
<feature type="compositionally biased region" description="Basic and acidic residues" evidence="1">
    <location>
        <begin position="553"/>
        <end position="564"/>
    </location>
</feature>
<dbReference type="RefSeq" id="WP_167807681.1">
    <property type="nucleotide sequence ID" value="NZ_JAAVMB010000012.1"/>
</dbReference>
<feature type="transmembrane region" description="Helical" evidence="2">
    <location>
        <begin position="100"/>
        <end position="119"/>
    </location>
</feature>
<evidence type="ECO:0000259" key="3">
    <source>
        <dbReference type="Pfam" id="PF26635"/>
    </source>
</evidence>
<dbReference type="Proteomes" id="UP000521358">
    <property type="component" value="Unassembled WGS sequence"/>
</dbReference>
<feature type="compositionally biased region" description="Polar residues" evidence="1">
    <location>
        <begin position="584"/>
        <end position="594"/>
    </location>
</feature>
<evidence type="ECO:0000256" key="2">
    <source>
        <dbReference type="SAM" id="Phobius"/>
    </source>
</evidence>
<reference evidence="4 5" key="1">
    <citation type="submission" date="2020-03" db="EMBL/GenBank/DDBJ databases">
        <title>Bacterial samples isolated from urine from healthy bovine heifers (Gyr breed).</title>
        <authorList>
            <person name="Giannattasio-Ferraz S."/>
            <person name="Maskeri L."/>
            <person name="Penido A."/>
            <person name="Barbosa-Stancioli E.F."/>
            <person name="Putonti C."/>
        </authorList>
    </citation>
    <scope>NUCLEOTIDE SEQUENCE [LARGE SCALE GENOMIC DNA]</scope>
    <source>
        <strain evidence="4 5">UFMG-H7</strain>
    </source>
</reference>
<feature type="compositionally biased region" description="Basic and acidic residues" evidence="1">
    <location>
        <begin position="526"/>
        <end position="535"/>
    </location>
</feature>
<feature type="compositionally biased region" description="Basic and acidic residues" evidence="1">
    <location>
        <begin position="493"/>
        <end position="505"/>
    </location>
</feature>
<feature type="transmembrane region" description="Helical" evidence="2">
    <location>
        <begin position="297"/>
        <end position="315"/>
    </location>
</feature>
<sequence length="626" mass="69133">MEKDIALQLLLKFEDFLTISDMFGSTMRNIGWGIIKFLMWAVDELASGLNNMTNLLGFANGKEIGGILNQLKPLQGFLLLIAILVAGVMVYFTVESQSKGILLNIMMTLMLLWVVPTIISDSITVLNGVFSEFSIGSSNDMGFKTVKNNVTDVYVLGKKDWLEVDPEEKNFLTEETIKYLEADEIIDDPESVDKDGLLKYKVTNNHGAKGLEVVEMNVGDGMIDKLILALVGEYYYRWKINYGTIFITLIPICGALFISLLRCGRLIIEIAFNRIWASLMAFWDIRTGEKFKATVREIVVGIVTIGVMILMYTIYMSFTTFVIESKGILNVTRFFALLGGAWFVFDGPAIIQKTLGVDAGLDKAGVVLAGLGTKMGIDALKGVKNMAGKGVNTAGGLVGFFSGLLGDSNNEKSEKPKFKGEDEEDSKDNKEEKPGMTDTPDDKENEELSNKPQGDNTETPNLEDEPTGEMEGNLPESEENPTEPTSNSPVEDEIPHSEEPQEERTGASPVGDNEGETEPTDNSPINDKEPQEKEQQSPVSDNNSNERPNSTGKPKEKGDEKEIKSPINQLSEYATSDRPKKQTGLRSAGNTIRSYQGGKQRGQEFGDYLRHKKSLKNNKKGLDDNE</sequence>
<keyword evidence="2" id="KW-0472">Membrane</keyword>
<dbReference type="Pfam" id="PF26635">
    <property type="entry name" value="DUF8208"/>
    <property type="match status" value="1"/>
</dbReference>
<accession>A0A7X6DA16</accession>
<dbReference type="NCBIfam" id="NF045890">
    <property type="entry name" value="conj_pls20_p028"/>
    <property type="match status" value="1"/>
</dbReference>
<feature type="compositionally biased region" description="Basic residues" evidence="1">
    <location>
        <begin position="610"/>
        <end position="619"/>
    </location>
</feature>
<keyword evidence="2" id="KW-1133">Transmembrane helix</keyword>
<name>A0A7X6DA16_9ENTE</name>
<comment type="caution">
    <text evidence="4">The sequence shown here is derived from an EMBL/GenBank/DDBJ whole genome shotgun (WGS) entry which is preliminary data.</text>
</comment>
<gene>
    <name evidence="4" type="ORF">HED35_10365</name>
</gene>
<feature type="compositionally biased region" description="Basic and acidic residues" evidence="1">
    <location>
        <begin position="409"/>
        <end position="420"/>
    </location>
</feature>
<proteinExistence type="predicted"/>
<feature type="transmembrane region" description="Helical" evidence="2">
    <location>
        <begin position="240"/>
        <end position="260"/>
    </location>
</feature>
<dbReference type="InterPro" id="IPR058066">
    <property type="entry name" value="pXO2-14_N"/>
</dbReference>
<feature type="compositionally biased region" description="Polar residues" evidence="1">
    <location>
        <begin position="450"/>
        <end position="460"/>
    </location>
</feature>
<organism evidence="4 5">
    <name type="scientific">Vagococcus fluvialis</name>
    <dbReference type="NCBI Taxonomy" id="2738"/>
    <lineage>
        <taxon>Bacteria</taxon>
        <taxon>Bacillati</taxon>
        <taxon>Bacillota</taxon>
        <taxon>Bacilli</taxon>
        <taxon>Lactobacillales</taxon>
        <taxon>Enterococcaceae</taxon>
        <taxon>Vagococcus</taxon>
    </lineage>
</organism>
<dbReference type="EMBL" id="JAAVMB010000012">
    <property type="protein sequence ID" value="NKC68492.1"/>
    <property type="molecule type" value="Genomic_DNA"/>
</dbReference>
<feature type="region of interest" description="Disordered" evidence="1">
    <location>
        <begin position="409"/>
        <end position="626"/>
    </location>
</feature>
<evidence type="ECO:0000313" key="4">
    <source>
        <dbReference type="EMBL" id="NKC68492.1"/>
    </source>
</evidence>
<dbReference type="AlphaFoldDB" id="A0A7X6DA16"/>
<feature type="transmembrane region" description="Helical" evidence="2">
    <location>
        <begin position="77"/>
        <end position="94"/>
    </location>
</feature>
<keyword evidence="2" id="KW-0812">Transmembrane</keyword>
<dbReference type="InterPro" id="IPR058521">
    <property type="entry name" value="DUF8208"/>
</dbReference>
<evidence type="ECO:0000256" key="1">
    <source>
        <dbReference type="SAM" id="MobiDB-lite"/>
    </source>
</evidence>